<dbReference type="PANTHER" id="PTHR42916:SF1">
    <property type="entry name" value="PROTEIN PHYLLO, CHLOROPLASTIC"/>
    <property type="match status" value="1"/>
</dbReference>
<comment type="subunit">
    <text evidence="3">Monomer.</text>
</comment>
<proteinExistence type="inferred from homology"/>
<dbReference type="PRINTS" id="PR00111">
    <property type="entry name" value="ABHYDROLASE"/>
</dbReference>
<dbReference type="GO" id="GO:0009234">
    <property type="term" value="P:menaquinone biosynthetic process"/>
    <property type="evidence" value="ECO:0007669"/>
    <property type="project" value="UniProtKB-UniRule"/>
</dbReference>
<dbReference type="InterPro" id="IPR000073">
    <property type="entry name" value="AB_hydrolase_1"/>
</dbReference>
<dbReference type="Gene3D" id="3.40.50.1820">
    <property type="entry name" value="alpha/beta hydrolase"/>
    <property type="match status" value="1"/>
</dbReference>
<comment type="pathway">
    <text evidence="3">Quinol/quinone metabolism; menaquinone biosynthesis.</text>
</comment>
<dbReference type="SUPFAM" id="SSF53474">
    <property type="entry name" value="alpha/beta-Hydrolases"/>
    <property type="match status" value="1"/>
</dbReference>
<dbReference type="AlphaFoldDB" id="A0A1C0YMC7"/>
<dbReference type="RefSeq" id="WP_066542065.1">
    <property type="nucleotide sequence ID" value="NZ_MASJ01000001.1"/>
</dbReference>
<evidence type="ECO:0000256" key="1">
    <source>
        <dbReference type="ARBA" id="ARBA00022428"/>
    </source>
</evidence>
<comment type="function">
    <text evidence="3">Catalyzes a proton abstraction reaction that results in 2,5-elimination of pyruvate from 2-succinyl-5-enolpyruvyl-6-hydroxy-3-cyclohexene-1-carboxylate (SEPHCHC) and the formation of 2-succinyl-6-hydroxy-2,4-cyclohexadiene-1-carboxylate (SHCHC).</text>
</comment>
<name>A0A1C0YMC7_9BACL</name>
<keyword evidence="2 3" id="KW-0456">Lyase</keyword>
<organism evidence="5 6">
    <name type="scientific">Caryophanon tenue</name>
    <dbReference type="NCBI Taxonomy" id="33978"/>
    <lineage>
        <taxon>Bacteria</taxon>
        <taxon>Bacillati</taxon>
        <taxon>Bacillota</taxon>
        <taxon>Bacilli</taxon>
        <taxon>Bacillales</taxon>
        <taxon>Caryophanaceae</taxon>
        <taxon>Caryophanon</taxon>
    </lineage>
</organism>
<evidence type="ECO:0000256" key="3">
    <source>
        <dbReference type="HAMAP-Rule" id="MF_01660"/>
    </source>
</evidence>
<comment type="similarity">
    <text evidence="3">Belongs to the AB hydrolase superfamily. MenH family.</text>
</comment>
<dbReference type="Proteomes" id="UP000093199">
    <property type="component" value="Unassembled WGS sequence"/>
</dbReference>
<dbReference type="NCBIfam" id="TIGR03695">
    <property type="entry name" value="menH_SHCHC"/>
    <property type="match status" value="1"/>
</dbReference>
<dbReference type="UniPathway" id="UPA01057">
    <property type="reaction ID" value="UER00900"/>
</dbReference>
<comment type="pathway">
    <text evidence="3">Quinol/quinone metabolism; 1,4-dihydroxy-2-naphthoate biosynthesis; 1,4-dihydroxy-2-naphthoate from chorismate: step 3/7.</text>
</comment>
<dbReference type="EC" id="4.2.99.20" evidence="3"/>
<gene>
    <name evidence="3" type="primary">menH</name>
    <name evidence="5" type="ORF">A6M13_00030</name>
</gene>
<dbReference type="EMBL" id="MASJ01000001">
    <property type="protein sequence ID" value="OCS88269.1"/>
    <property type="molecule type" value="Genomic_DNA"/>
</dbReference>
<sequence>MAKLTIGSVDYAYTVWHEQCEQTIVCLHGFTGTKDTWAQFAEALPTTRIIAVDLIGHGHTSAPMDTVLYTAEAQVDSLRQFFDTLQLRSVILLGYSMGGRLALSFATRYPQYVEQLILESASPGLADDQARAERKEADDALAQRIEQDGVEAFVNTWENIPLFATQKHLPAAVQQAVRQERLSQRSHGLANSLRGFGTGVQPSNWHVLDTLTMPVLLLTGAHDEKFCVLAEKMEKHLENVTHLVIPDVGHAIHVENLTQFATMVKEAISLT</sequence>
<evidence type="ECO:0000313" key="6">
    <source>
        <dbReference type="Proteomes" id="UP000093199"/>
    </source>
</evidence>
<dbReference type="STRING" id="33978.A6M13_00030"/>
<feature type="domain" description="AB hydrolase-1" evidence="4">
    <location>
        <begin position="23"/>
        <end position="256"/>
    </location>
</feature>
<comment type="catalytic activity">
    <reaction evidence="3">
        <text>5-enolpyruvoyl-6-hydroxy-2-succinyl-cyclohex-3-ene-1-carboxylate = (1R,6R)-6-hydroxy-2-succinyl-cyclohexa-2,4-diene-1-carboxylate + pyruvate</text>
        <dbReference type="Rhea" id="RHEA:25597"/>
        <dbReference type="ChEBI" id="CHEBI:15361"/>
        <dbReference type="ChEBI" id="CHEBI:58689"/>
        <dbReference type="ChEBI" id="CHEBI:58818"/>
        <dbReference type="EC" id="4.2.99.20"/>
    </reaction>
</comment>
<dbReference type="InterPro" id="IPR029058">
    <property type="entry name" value="AB_hydrolase_fold"/>
</dbReference>
<evidence type="ECO:0000313" key="5">
    <source>
        <dbReference type="EMBL" id="OCS88269.1"/>
    </source>
</evidence>
<keyword evidence="6" id="KW-1185">Reference proteome</keyword>
<reference evidence="5 6" key="1">
    <citation type="submission" date="2016-07" db="EMBL/GenBank/DDBJ databases">
        <title>Caryophanon tenue genome sequencing.</title>
        <authorList>
            <person name="Verma A."/>
            <person name="Pal Y."/>
            <person name="Krishnamurthi S."/>
        </authorList>
    </citation>
    <scope>NUCLEOTIDE SEQUENCE [LARGE SCALE GENOMIC DNA]</scope>
    <source>
        <strain evidence="5 6">DSM 14152</strain>
    </source>
</reference>
<evidence type="ECO:0000259" key="4">
    <source>
        <dbReference type="Pfam" id="PF00561"/>
    </source>
</evidence>
<dbReference type="GO" id="GO:0070205">
    <property type="term" value="F:2-succinyl-6-hydroxy-2,4-cyclohexadiene-1-carboxylate synthase activity"/>
    <property type="evidence" value="ECO:0007669"/>
    <property type="project" value="UniProtKB-UniRule"/>
</dbReference>
<dbReference type="OrthoDB" id="9808398at2"/>
<protein>
    <recommendedName>
        <fullName evidence="3">Putative 2-succinyl-6-hydroxy-2,4-cyclohexadiene-1-carboxylate synthase</fullName>
        <shortName evidence="3">SHCHC synthase</shortName>
        <ecNumber evidence="3">4.2.99.20</ecNumber>
    </recommendedName>
</protein>
<accession>A0A1C0YMC7</accession>
<dbReference type="InterPro" id="IPR022485">
    <property type="entry name" value="SHCHC_synthase_MenH"/>
</dbReference>
<evidence type="ECO:0000256" key="2">
    <source>
        <dbReference type="ARBA" id="ARBA00023239"/>
    </source>
</evidence>
<dbReference type="PANTHER" id="PTHR42916">
    <property type="entry name" value="2-SUCCINYL-5-ENOLPYRUVYL-6-HYDROXY-3-CYCLOHEXENE-1-CARBOXYLATE SYNTHASE"/>
    <property type="match status" value="1"/>
</dbReference>
<dbReference type="Pfam" id="PF00561">
    <property type="entry name" value="Abhydrolase_1"/>
    <property type="match status" value="1"/>
</dbReference>
<keyword evidence="1 3" id="KW-0474">Menaquinone biosynthesis</keyword>
<dbReference type="UniPathway" id="UPA00079"/>
<comment type="caution">
    <text evidence="5">The sequence shown here is derived from an EMBL/GenBank/DDBJ whole genome shotgun (WGS) entry which is preliminary data.</text>
</comment>
<dbReference type="HAMAP" id="MF_01660">
    <property type="entry name" value="MenH"/>
    <property type="match status" value="1"/>
</dbReference>